<dbReference type="Proteomes" id="UP001054945">
    <property type="component" value="Unassembled WGS sequence"/>
</dbReference>
<keyword evidence="2" id="KW-1185">Reference proteome</keyword>
<gene>
    <name evidence="1" type="ORF">CEXT_435761</name>
</gene>
<proteinExistence type="predicted"/>
<organism evidence="1 2">
    <name type="scientific">Caerostris extrusa</name>
    <name type="common">Bark spider</name>
    <name type="synonym">Caerostris bankana</name>
    <dbReference type="NCBI Taxonomy" id="172846"/>
    <lineage>
        <taxon>Eukaryota</taxon>
        <taxon>Metazoa</taxon>
        <taxon>Ecdysozoa</taxon>
        <taxon>Arthropoda</taxon>
        <taxon>Chelicerata</taxon>
        <taxon>Arachnida</taxon>
        <taxon>Araneae</taxon>
        <taxon>Araneomorphae</taxon>
        <taxon>Entelegynae</taxon>
        <taxon>Araneoidea</taxon>
        <taxon>Araneidae</taxon>
        <taxon>Caerostris</taxon>
    </lineage>
</organism>
<reference evidence="1 2" key="1">
    <citation type="submission" date="2021-06" db="EMBL/GenBank/DDBJ databases">
        <title>Caerostris extrusa draft genome.</title>
        <authorList>
            <person name="Kono N."/>
            <person name="Arakawa K."/>
        </authorList>
    </citation>
    <scope>NUCLEOTIDE SEQUENCE [LARGE SCALE GENOMIC DNA]</scope>
</reference>
<name>A0AAV4Q596_CAEEX</name>
<evidence type="ECO:0000313" key="1">
    <source>
        <dbReference type="EMBL" id="GIY04477.1"/>
    </source>
</evidence>
<comment type="caution">
    <text evidence="1">The sequence shown here is derived from an EMBL/GenBank/DDBJ whole genome shotgun (WGS) entry which is preliminary data.</text>
</comment>
<sequence>MSGIVKEQNICFYVNRCYKDILKSVVFKAAFDVWKASVYSSVVITPTLPTSVSVSIQLIINKRLDSAASAVLMDALPSIDDGNYACVYLCTEHFLMVMNESNQESLRGCKVGALSL</sequence>
<evidence type="ECO:0000313" key="2">
    <source>
        <dbReference type="Proteomes" id="UP001054945"/>
    </source>
</evidence>
<protein>
    <submittedName>
        <fullName evidence="1">Uncharacterized protein</fullName>
    </submittedName>
</protein>
<dbReference type="EMBL" id="BPLR01005710">
    <property type="protein sequence ID" value="GIY04477.1"/>
    <property type="molecule type" value="Genomic_DNA"/>
</dbReference>
<dbReference type="AlphaFoldDB" id="A0AAV4Q596"/>
<accession>A0AAV4Q596</accession>